<dbReference type="Pfam" id="PF17200">
    <property type="entry name" value="sCache_2"/>
    <property type="match status" value="1"/>
</dbReference>
<feature type="domain" description="Methyl-accepting transducer" evidence="9">
    <location>
        <begin position="268"/>
        <end position="504"/>
    </location>
</feature>
<gene>
    <name evidence="10" type="ORF">ABDB84_06660</name>
</gene>
<dbReference type="SMART" id="SM01049">
    <property type="entry name" value="Cache_2"/>
    <property type="match status" value="1"/>
</dbReference>
<dbReference type="Gene3D" id="3.30.450.20">
    <property type="entry name" value="PAS domain"/>
    <property type="match status" value="1"/>
</dbReference>
<evidence type="ECO:0000256" key="6">
    <source>
        <dbReference type="ARBA" id="ARBA00023224"/>
    </source>
</evidence>
<evidence type="ECO:0000256" key="1">
    <source>
        <dbReference type="ARBA" id="ARBA00004651"/>
    </source>
</evidence>
<sequence length="540" mass="57580">MFARISLRQRMLIIGIAALLGMLAVGLVSAINQRSHMYEERQEMLKALVESAKTQVDFYAELQKTGQLPEKDAQDRAREALRAMRFQGGNYFFMYTYDGLTILLPPTPEKEGTSRIDVKDVNGVPLIRNLIDTGKSGAGFTSYSYPRPGQTEALTKIAYSVNLPAWGWVLGAGLYVDDIDAAFWKNLTYSGIGILLLAAAVFGVIALIASSVLDQLGGEPEQAMRAMKVVAEGDLSIEVVASKPQSLLAELNLLIRALRTLVGEIKDGAQRIGSASEHIRHSSNNVAAAASNQAGATQDMAAAMEQFTVSIAHISENASETEQHASQAVSSAQLGESQVNAAVSSMRSLSVAIDQAVERINGLNSRAQEVGSIAATIKEIADQTNLLALNAAIEAARAGETGRGFAVVADEVRKLAERTSHATGQIERTLSAIQVETRGAVEAMGSAASQAEQSVEEVGESAQVLGRIAQGASHSRALVADVATAAREQRTASTSLAQRVEQVAQAAEETSYNMQETANSASELEQVAKVLRESVSRFRC</sequence>
<evidence type="ECO:0000313" key="11">
    <source>
        <dbReference type="Proteomes" id="UP001410394"/>
    </source>
</evidence>
<evidence type="ECO:0000256" key="7">
    <source>
        <dbReference type="PROSITE-ProRule" id="PRU00284"/>
    </source>
</evidence>
<dbReference type="PANTHER" id="PTHR32089">
    <property type="entry name" value="METHYL-ACCEPTING CHEMOTAXIS PROTEIN MCPB"/>
    <property type="match status" value="1"/>
</dbReference>
<dbReference type="SUPFAM" id="SSF58104">
    <property type="entry name" value="Methyl-accepting chemotaxis protein (MCP) signaling domain"/>
    <property type="match status" value="1"/>
</dbReference>
<evidence type="ECO:0000313" key="10">
    <source>
        <dbReference type="EMBL" id="MEN3068154.1"/>
    </source>
</evidence>
<comment type="subcellular location">
    <subcellularLocation>
        <location evidence="1">Cell membrane</location>
        <topology evidence="1">Multi-pass membrane protein</topology>
    </subcellularLocation>
</comment>
<protein>
    <submittedName>
        <fullName evidence="10">Methyl-accepting chemotaxis protein</fullName>
    </submittedName>
</protein>
<evidence type="ECO:0000256" key="2">
    <source>
        <dbReference type="ARBA" id="ARBA00022475"/>
    </source>
</evidence>
<dbReference type="InterPro" id="IPR033480">
    <property type="entry name" value="sCache_2"/>
</dbReference>
<dbReference type="InterPro" id="IPR004089">
    <property type="entry name" value="MCPsignal_dom"/>
</dbReference>
<organism evidence="10 11">
    <name type="scientific">Uliginosibacterium sediminicola</name>
    <dbReference type="NCBI Taxonomy" id="2024550"/>
    <lineage>
        <taxon>Bacteria</taxon>
        <taxon>Pseudomonadati</taxon>
        <taxon>Pseudomonadota</taxon>
        <taxon>Betaproteobacteria</taxon>
        <taxon>Rhodocyclales</taxon>
        <taxon>Zoogloeaceae</taxon>
        <taxon>Uliginosibacterium</taxon>
    </lineage>
</organism>
<dbReference type="Proteomes" id="UP001410394">
    <property type="component" value="Unassembled WGS sequence"/>
</dbReference>
<reference evidence="10 11" key="1">
    <citation type="journal article" date="2018" name="Int. J. Syst. Evol. Microbiol.">
        <title>Uliginosibacterium sediminicola sp. nov., isolated from freshwater sediment.</title>
        <authorList>
            <person name="Hwang W.M."/>
            <person name="Kim S.M."/>
            <person name="Kang K."/>
            <person name="Ahn T.Y."/>
        </authorList>
    </citation>
    <scope>NUCLEOTIDE SEQUENCE [LARGE SCALE GENOMIC DNA]</scope>
    <source>
        <strain evidence="10 11">M1-21</strain>
    </source>
</reference>
<dbReference type="SMART" id="SM00283">
    <property type="entry name" value="MA"/>
    <property type="match status" value="1"/>
</dbReference>
<keyword evidence="11" id="KW-1185">Reference proteome</keyword>
<dbReference type="CDD" id="cd11386">
    <property type="entry name" value="MCP_signal"/>
    <property type="match status" value="1"/>
</dbReference>
<comment type="caution">
    <text evidence="10">The sequence shown here is derived from an EMBL/GenBank/DDBJ whole genome shotgun (WGS) entry which is preliminary data.</text>
</comment>
<keyword evidence="4 8" id="KW-1133">Transmembrane helix</keyword>
<keyword evidence="5 8" id="KW-0472">Membrane</keyword>
<evidence type="ECO:0000256" key="5">
    <source>
        <dbReference type="ARBA" id="ARBA00023136"/>
    </source>
</evidence>
<evidence type="ECO:0000256" key="8">
    <source>
        <dbReference type="SAM" id="Phobius"/>
    </source>
</evidence>
<keyword evidence="2" id="KW-1003">Cell membrane</keyword>
<name>A0ABU9YWN2_9RHOO</name>
<dbReference type="Pfam" id="PF00015">
    <property type="entry name" value="MCPsignal"/>
    <property type="match status" value="1"/>
</dbReference>
<dbReference type="EMBL" id="JBDIVE010000002">
    <property type="protein sequence ID" value="MEN3068154.1"/>
    <property type="molecule type" value="Genomic_DNA"/>
</dbReference>
<accession>A0ABU9YWN2</accession>
<evidence type="ECO:0000256" key="4">
    <source>
        <dbReference type="ARBA" id="ARBA00022989"/>
    </source>
</evidence>
<keyword evidence="6 7" id="KW-0807">Transducer</keyword>
<keyword evidence="3 8" id="KW-0812">Transmembrane</keyword>
<dbReference type="PANTHER" id="PTHR32089:SF112">
    <property type="entry name" value="LYSOZYME-LIKE PROTEIN-RELATED"/>
    <property type="match status" value="1"/>
</dbReference>
<dbReference type="Gene3D" id="1.10.287.950">
    <property type="entry name" value="Methyl-accepting chemotaxis protein"/>
    <property type="match status" value="1"/>
</dbReference>
<dbReference type="RefSeq" id="WP_345918914.1">
    <property type="nucleotide sequence ID" value="NZ_JBDIVE010000002.1"/>
</dbReference>
<dbReference type="PROSITE" id="PS50111">
    <property type="entry name" value="CHEMOTAXIS_TRANSDUC_2"/>
    <property type="match status" value="1"/>
</dbReference>
<evidence type="ECO:0000256" key="3">
    <source>
        <dbReference type="ARBA" id="ARBA00022692"/>
    </source>
</evidence>
<feature type="transmembrane region" description="Helical" evidence="8">
    <location>
        <begin position="188"/>
        <end position="213"/>
    </location>
</feature>
<proteinExistence type="predicted"/>
<evidence type="ECO:0000259" key="9">
    <source>
        <dbReference type="PROSITE" id="PS50111"/>
    </source>
</evidence>